<sequence>VLKPLSKEDLERFERKQRKKGVIYISHLPHGMTVPKVKHLLGSFGEVERIFLQDGTLRAGEKRESLSFTRSCKRTTAHFTEGWVEFSSKRIAKTVAEMLNAQPIGAAAVTRSSMRSKNGPGKGRNSKRFKDDVWTMKYLPGYKWHMLTEQLANERASRTARLRTELSQSAFEQKDYLRKVERARIMQDKAERRAQKSRREPERDGKRVRTFKQRAPVFKDVRD</sequence>
<dbReference type="GO" id="GO:0000472">
    <property type="term" value="P:endonucleolytic cleavage to generate mature 5'-end of SSU-rRNA from (SSU-rRNA, 5.8S rRNA, LSU-rRNA)"/>
    <property type="evidence" value="ECO:0007669"/>
    <property type="project" value="TreeGrafter"/>
</dbReference>
<dbReference type="RefSeq" id="XP_013240945.1">
    <property type="nucleotide sequence ID" value="XM_013385491.1"/>
</dbReference>
<evidence type="ECO:0000256" key="1">
    <source>
        <dbReference type="ARBA" id="ARBA00004604"/>
    </source>
</evidence>
<name>A0A066VK75_TILAU</name>
<dbReference type="InParanoid" id="A0A066VK75"/>
<keyword evidence="4" id="KW-0539">Nucleus</keyword>
<keyword evidence="3" id="KW-0694">RNA-binding</keyword>
<dbReference type="GO" id="GO:0005730">
    <property type="term" value="C:nucleolus"/>
    <property type="evidence" value="ECO:0007669"/>
    <property type="project" value="UniProtKB-SubCell"/>
</dbReference>
<gene>
    <name evidence="7" type="ORF">K437DRAFT_213358</name>
</gene>
<dbReference type="InterPro" id="IPR012677">
    <property type="entry name" value="Nucleotide-bd_a/b_plait_sf"/>
</dbReference>
<dbReference type="OrthoDB" id="287393at2759"/>
<dbReference type="AlphaFoldDB" id="A0A066VK75"/>
<evidence type="ECO:0000313" key="7">
    <source>
        <dbReference type="EMBL" id="KDN39164.1"/>
    </source>
</evidence>
<feature type="compositionally biased region" description="Basic and acidic residues" evidence="6">
    <location>
        <begin position="186"/>
        <end position="207"/>
    </location>
</feature>
<reference evidence="7 8" key="1">
    <citation type="submission" date="2014-05" db="EMBL/GenBank/DDBJ databases">
        <title>Draft genome sequence of a rare smut relative, Tilletiaria anomala UBC 951.</title>
        <authorList>
            <consortium name="DOE Joint Genome Institute"/>
            <person name="Toome M."/>
            <person name="Kuo A."/>
            <person name="Henrissat B."/>
            <person name="Lipzen A."/>
            <person name="Tritt A."/>
            <person name="Yoshinaga Y."/>
            <person name="Zane M."/>
            <person name="Barry K."/>
            <person name="Grigoriev I.V."/>
            <person name="Spatafora J.W."/>
            <person name="Aimea M.C."/>
        </authorList>
    </citation>
    <scope>NUCLEOTIDE SEQUENCE [LARGE SCALE GENOMIC DNA]</scope>
    <source>
        <strain evidence="7 8">UBC 951</strain>
    </source>
</reference>
<keyword evidence="8" id="KW-1185">Reference proteome</keyword>
<dbReference type="CDD" id="cd12263">
    <property type="entry name" value="RRM_ABT1_like"/>
    <property type="match status" value="1"/>
</dbReference>
<dbReference type="PANTHER" id="PTHR12311">
    <property type="entry name" value="ACTIVATOR OF BASAL TRANSCRIPTION 1"/>
    <property type="match status" value="1"/>
</dbReference>
<dbReference type="Proteomes" id="UP000027361">
    <property type="component" value="Unassembled WGS sequence"/>
</dbReference>
<evidence type="ECO:0000256" key="3">
    <source>
        <dbReference type="ARBA" id="ARBA00022884"/>
    </source>
</evidence>
<dbReference type="GeneID" id="25262107"/>
<dbReference type="Gene3D" id="3.30.70.330">
    <property type="match status" value="1"/>
</dbReference>
<feature type="region of interest" description="Disordered" evidence="6">
    <location>
        <begin position="186"/>
        <end position="223"/>
    </location>
</feature>
<proteinExistence type="inferred from homology"/>
<evidence type="ECO:0000256" key="2">
    <source>
        <dbReference type="ARBA" id="ARBA00005819"/>
    </source>
</evidence>
<dbReference type="InterPro" id="IPR035979">
    <property type="entry name" value="RBD_domain_sf"/>
</dbReference>
<dbReference type="HOGENOM" id="CLU_054086_2_1_1"/>
<dbReference type="STRING" id="1037660.A0A066VK75"/>
<dbReference type="GO" id="GO:0000447">
    <property type="term" value="P:endonucleolytic cleavage in ITS1 to separate SSU-rRNA from 5.8S rRNA and LSU-rRNA from tricistronic rRNA transcript (SSU-rRNA, 5.8S rRNA, LSU-rRNA)"/>
    <property type="evidence" value="ECO:0007669"/>
    <property type="project" value="TreeGrafter"/>
</dbReference>
<feature type="non-terminal residue" evidence="7">
    <location>
        <position position="1"/>
    </location>
</feature>
<evidence type="ECO:0000256" key="6">
    <source>
        <dbReference type="SAM" id="MobiDB-lite"/>
    </source>
</evidence>
<evidence type="ECO:0000256" key="4">
    <source>
        <dbReference type="ARBA" id="ARBA00023242"/>
    </source>
</evidence>
<dbReference type="GO" id="GO:0003723">
    <property type="term" value="F:RNA binding"/>
    <property type="evidence" value="ECO:0007669"/>
    <property type="project" value="UniProtKB-KW"/>
</dbReference>
<dbReference type="GO" id="GO:0000480">
    <property type="term" value="P:endonucleolytic cleavage in 5'-ETS of tricistronic rRNA transcript (SSU-rRNA, 5.8S rRNA, LSU-rRNA)"/>
    <property type="evidence" value="ECO:0007669"/>
    <property type="project" value="TreeGrafter"/>
</dbReference>
<dbReference type="GO" id="GO:0034462">
    <property type="term" value="P:small-subunit processome assembly"/>
    <property type="evidence" value="ECO:0007669"/>
    <property type="project" value="TreeGrafter"/>
</dbReference>
<feature type="region of interest" description="Disordered" evidence="6">
    <location>
        <begin position="109"/>
        <end position="128"/>
    </location>
</feature>
<dbReference type="SUPFAM" id="SSF54928">
    <property type="entry name" value="RNA-binding domain, RBD"/>
    <property type="match status" value="1"/>
</dbReference>
<dbReference type="InterPro" id="IPR034353">
    <property type="entry name" value="ABT1/ESF2_RRM"/>
</dbReference>
<evidence type="ECO:0000256" key="5">
    <source>
        <dbReference type="ARBA" id="ARBA00032634"/>
    </source>
</evidence>
<protein>
    <recommendedName>
        <fullName evidence="5">18S rRNA factor 2</fullName>
    </recommendedName>
</protein>
<evidence type="ECO:0000313" key="8">
    <source>
        <dbReference type="Proteomes" id="UP000027361"/>
    </source>
</evidence>
<accession>A0A066VK75</accession>
<dbReference type="OMA" id="TRKHNDF"/>
<comment type="subcellular location">
    <subcellularLocation>
        <location evidence="1">Nucleus</location>
        <location evidence="1">Nucleolus</location>
    </subcellularLocation>
</comment>
<dbReference type="FunCoup" id="A0A066VK75">
    <property type="interactions" value="456"/>
</dbReference>
<organism evidence="7 8">
    <name type="scientific">Tilletiaria anomala (strain ATCC 24038 / CBS 436.72 / UBC 951)</name>
    <dbReference type="NCBI Taxonomy" id="1037660"/>
    <lineage>
        <taxon>Eukaryota</taxon>
        <taxon>Fungi</taxon>
        <taxon>Dikarya</taxon>
        <taxon>Basidiomycota</taxon>
        <taxon>Ustilaginomycotina</taxon>
        <taxon>Exobasidiomycetes</taxon>
        <taxon>Georgefischeriales</taxon>
        <taxon>Tilletiariaceae</taxon>
        <taxon>Tilletiaria</taxon>
    </lineage>
</organism>
<dbReference type="EMBL" id="JMSN01000108">
    <property type="protein sequence ID" value="KDN39164.1"/>
    <property type="molecule type" value="Genomic_DNA"/>
</dbReference>
<dbReference type="InterPro" id="IPR039119">
    <property type="entry name" value="ABT1/Esf2"/>
</dbReference>
<comment type="similarity">
    <text evidence="2">Belongs to the ESF2/ABP1 family.</text>
</comment>
<feature type="non-terminal residue" evidence="7">
    <location>
        <position position="223"/>
    </location>
</feature>
<comment type="caution">
    <text evidence="7">The sequence shown here is derived from an EMBL/GenBank/DDBJ whole genome shotgun (WGS) entry which is preliminary data.</text>
</comment>
<dbReference type="PANTHER" id="PTHR12311:SF7">
    <property type="entry name" value="ACTIVATOR OF BASAL TRANSCRIPTION 1"/>
    <property type="match status" value="1"/>
</dbReference>